<accession>A0A080ZV79</accession>
<comment type="caution">
    <text evidence="2">The sequence shown here is derived from an EMBL/GenBank/DDBJ whole genome shotgun (WGS) entry which is preliminary data.</text>
</comment>
<evidence type="ECO:0000313" key="2">
    <source>
        <dbReference type="EMBL" id="ETO70540.1"/>
    </source>
</evidence>
<dbReference type="EMBL" id="ANJA01002314">
    <property type="protein sequence ID" value="ETO70540.1"/>
    <property type="molecule type" value="Genomic_DNA"/>
</dbReference>
<organism evidence="2 3">
    <name type="scientific">Phytophthora nicotianae P1976</name>
    <dbReference type="NCBI Taxonomy" id="1317066"/>
    <lineage>
        <taxon>Eukaryota</taxon>
        <taxon>Sar</taxon>
        <taxon>Stramenopiles</taxon>
        <taxon>Oomycota</taxon>
        <taxon>Peronosporomycetes</taxon>
        <taxon>Peronosporales</taxon>
        <taxon>Peronosporaceae</taxon>
        <taxon>Phytophthora</taxon>
    </lineage>
</organism>
<dbReference type="Proteomes" id="UP000028582">
    <property type="component" value="Unassembled WGS sequence"/>
</dbReference>
<proteinExistence type="predicted"/>
<dbReference type="OrthoDB" id="108348at2759"/>
<feature type="coiled-coil region" evidence="1">
    <location>
        <begin position="94"/>
        <end position="159"/>
    </location>
</feature>
<name>A0A080ZV79_PHYNI</name>
<reference evidence="2 3" key="1">
    <citation type="submission" date="2013-11" db="EMBL/GenBank/DDBJ databases">
        <title>The Genome Sequence of Phytophthora parasitica P1976.</title>
        <authorList>
            <consortium name="The Broad Institute Genomics Platform"/>
            <person name="Russ C."/>
            <person name="Tyler B."/>
            <person name="Panabieres F."/>
            <person name="Shan W."/>
            <person name="Tripathy S."/>
            <person name="Grunwald N."/>
            <person name="Machado M."/>
            <person name="Johnson C.S."/>
            <person name="Walker B."/>
            <person name="Young S."/>
            <person name="Zeng Q."/>
            <person name="Gargeya S."/>
            <person name="Fitzgerald M."/>
            <person name="Haas B."/>
            <person name="Abouelleil A."/>
            <person name="Allen A.W."/>
            <person name="Alvarado L."/>
            <person name="Arachchi H.M."/>
            <person name="Berlin A.M."/>
            <person name="Chapman S.B."/>
            <person name="Gainer-Dewar J."/>
            <person name="Goldberg J."/>
            <person name="Griggs A."/>
            <person name="Gujja S."/>
            <person name="Hansen M."/>
            <person name="Howarth C."/>
            <person name="Imamovic A."/>
            <person name="Ireland A."/>
            <person name="Larimer J."/>
            <person name="McCowan C."/>
            <person name="Murphy C."/>
            <person name="Pearson M."/>
            <person name="Poon T.W."/>
            <person name="Priest M."/>
            <person name="Roberts A."/>
            <person name="Saif S."/>
            <person name="Shea T."/>
            <person name="Sisk P."/>
            <person name="Sykes S."/>
            <person name="Wortman J."/>
            <person name="Nusbaum C."/>
            <person name="Birren B."/>
        </authorList>
    </citation>
    <scope>NUCLEOTIDE SEQUENCE [LARGE SCALE GENOMIC DNA]</scope>
    <source>
        <strain evidence="2 3">P1976</strain>
    </source>
</reference>
<dbReference type="AlphaFoldDB" id="A0A080ZV79"/>
<gene>
    <name evidence="2" type="ORF">F444_12985</name>
</gene>
<keyword evidence="1" id="KW-0175">Coiled coil</keyword>
<evidence type="ECO:0000256" key="1">
    <source>
        <dbReference type="SAM" id="Coils"/>
    </source>
</evidence>
<evidence type="ECO:0000313" key="3">
    <source>
        <dbReference type="Proteomes" id="UP000028582"/>
    </source>
</evidence>
<sequence>MSLLFEPSTSSLLSEPEIYEDQLFATDLLYLLGEGSWPTAEMRQLDTAPVVNEPTSRALKRLRPRCCEDAEEEQVIKPKRMRATRPRLRNKGKIEILRREIQVLESELEVFQRAKEDRLEWRNTESLWRAIAMKQSQERERAEQQNKALKALLTAQQTLTTSLSGVFKRWQDLPVPDASSLNI</sequence>
<protein>
    <submittedName>
        <fullName evidence="2">Uncharacterized protein</fullName>
    </submittedName>
</protein>